<dbReference type="AlphaFoldDB" id="A0A8R7UN28"/>
<reference evidence="1" key="3">
    <citation type="submission" date="2022-06" db="UniProtKB">
        <authorList>
            <consortium name="EnsemblPlants"/>
        </authorList>
    </citation>
    <scope>IDENTIFICATION</scope>
</reference>
<protein>
    <submittedName>
        <fullName evidence="1">Uncharacterized protein</fullName>
    </submittedName>
</protein>
<organism evidence="1 2">
    <name type="scientific">Triticum urartu</name>
    <name type="common">Red wild einkorn</name>
    <name type="synonym">Crithodium urartu</name>
    <dbReference type="NCBI Taxonomy" id="4572"/>
    <lineage>
        <taxon>Eukaryota</taxon>
        <taxon>Viridiplantae</taxon>
        <taxon>Streptophyta</taxon>
        <taxon>Embryophyta</taxon>
        <taxon>Tracheophyta</taxon>
        <taxon>Spermatophyta</taxon>
        <taxon>Magnoliopsida</taxon>
        <taxon>Liliopsida</taxon>
        <taxon>Poales</taxon>
        <taxon>Poaceae</taxon>
        <taxon>BOP clade</taxon>
        <taxon>Pooideae</taxon>
        <taxon>Triticodae</taxon>
        <taxon>Triticeae</taxon>
        <taxon>Triticinae</taxon>
        <taxon>Triticum</taxon>
    </lineage>
</organism>
<proteinExistence type="predicted"/>
<dbReference type="EnsemblPlants" id="TuG1812G0500004426.01.T01">
    <property type="protein sequence ID" value="TuG1812G0500004426.01.T01.cds410330"/>
    <property type="gene ID" value="TuG1812G0500004426.01"/>
</dbReference>
<name>A0A8R7UN28_TRIUA</name>
<evidence type="ECO:0000313" key="1">
    <source>
        <dbReference type="EnsemblPlants" id="TuG1812G0500004426.01.T01.cds410330"/>
    </source>
</evidence>
<evidence type="ECO:0000313" key="2">
    <source>
        <dbReference type="Proteomes" id="UP000015106"/>
    </source>
</evidence>
<accession>A0A8R7UN28</accession>
<dbReference type="Proteomes" id="UP000015106">
    <property type="component" value="Chromosome 5"/>
</dbReference>
<keyword evidence="2" id="KW-1185">Reference proteome</keyword>
<reference evidence="2" key="1">
    <citation type="journal article" date="2013" name="Nature">
        <title>Draft genome of the wheat A-genome progenitor Triticum urartu.</title>
        <authorList>
            <person name="Ling H.Q."/>
            <person name="Zhao S."/>
            <person name="Liu D."/>
            <person name="Wang J."/>
            <person name="Sun H."/>
            <person name="Zhang C."/>
            <person name="Fan H."/>
            <person name="Li D."/>
            <person name="Dong L."/>
            <person name="Tao Y."/>
            <person name="Gao C."/>
            <person name="Wu H."/>
            <person name="Li Y."/>
            <person name="Cui Y."/>
            <person name="Guo X."/>
            <person name="Zheng S."/>
            <person name="Wang B."/>
            <person name="Yu K."/>
            <person name="Liang Q."/>
            <person name="Yang W."/>
            <person name="Lou X."/>
            <person name="Chen J."/>
            <person name="Feng M."/>
            <person name="Jian J."/>
            <person name="Zhang X."/>
            <person name="Luo G."/>
            <person name="Jiang Y."/>
            <person name="Liu J."/>
            <person name="Wang Z."/>
            <person name="Sha Y."/>
            <person name="Zhang B."/>
            <person name="Wu H."/>
            <person name="Tang D."/>
            <person name="Shen Q."/>
            <person name="Xue P."/>
            <person name="Zou S."/>
            <person name="Wang X."/>
            <person name="Liu X."/>
            <person name="Wang F."/>
            <person name="Yang Y."/>
            <person name="An X."/>
            <person name="Dong Z."/>
            <person name="Zhang K."/>
            <person name="Zhang X."/>
            <person name="Luo M.C."/>
            <person name="Dvorak J."/>
            <person name="Tong Y."/>
            <person name="Wang J."/>
            <person name="Yang H."/>
            <person name="Li Z."/>
            <person name="Wang D."/>
            <person name="Zhang A."/>
            <person name="Wang J."/>
        </authorList>
    </citation>
    <scope>NUCLEOTIDE SEQUENCE</scope>
    <source>
        <strain evidence="2">cv. G1812</strain>
    </source>
</reference>
<dbReference type="Gramene" id="TuG1812G0500004426.01.T01">
    <property type="protein sequence ID" value="TuG1812G0500004426.01.T01.cds410330"/>
    <property type="gene ID" value="TuG1812G0500004426.01"/>
</dbReference>
<sequence>MRFSLTCKHYFGREIQGRACLTPRKGSMIASVPTCDCCSGASRGSA</sequence>
<reference evidence="1" key="2">
    <citation type="submission" date="2018-03" db="EMBL/GenBank/DDBJ databases">
        <title>The Triticum urartu genome reveals the dynamic nature of wheat genome evolution.</title>
        <authorList>
            <person name="Ling H."/>
            <person name="Ma B."/>
            <person name="Shi X."/>
            <person name="Liu H."/>
            <person name="Dong L."/>
            <person name="Sun H."/>
            <person name="Cao Y."/>
            <person name="Gao Q."/>
            <person name="Zheng S."/>
            <person name="Li Y."/>
            <person name="Yu Y."/>
            <person name="Du H."/>
            <person name="Qi M."/>
            <person name="Li Y."/>
            <person name="Yu H."/>
            <person name="Cui Y."/>
            <person name="Wang N."/>
            <person name="Chen C."/>
            <person name="Wu H."/>
            <person name="Zhao Y."/>
            <person name="Zhang J."/>
            <person name="Li Y."/>
            <person name="Zhou W."/>
            <person name="Zhang B."/>
            <person name="Hu W."/>
            <person name="Eijk M."/>
            <person name="Tang J."/>
            <person name="Witsenboer H."/>
            <person name="Zhao S."/>
            <person name="Li Z."/>
            <person name="Zhang A."/>
            <person name="Wang D."/>
            <person name="Liang C."/>
        </authorList>
    </citation>
    <scope>NUCLEOTIDE SEQUENCE [LARGE SCALE GENOMIC DNA]</scope>
    <source>
        <strain evidence="1">cv. G1812</strain>
    </source>
</reference>